<sequence>MNQGSLTQDSTDEEYETSISVNILETEVHPLQQLCSRIKFSLPPSNEYVTASDTYIHKLPFDILIEIFKYLPASDLLRNIPAVCQLWYNASHVPTLRTSLSLRSQIPSELILRAILSRPMLRVLRCLALQHAEYVLADAIKFCRMLTCLDIGFTALSERETVILAQNLPPTLLHLNVEGLRTIEINFISTLVLKCPKLEALNLSHCVSVCDSCIKIISEQLHNLCRLNLDGVQWITNTGILYLTDSEAIHTGKLTDIWLDGFELSNSGLNEFIIRLGNTTQRLLDFINTLYPECDYHRFLGIQQLWISFCDNIEDTTIMSIANLSNLTSLTLRNTQQVTPNALSSLFVCQTANNLNRKFILKYLEYLDLSEAPGVNDTVVLDMCSCCGNRLHTLILNWCWEITDIGINEIIHVCCCLHQLSLIGNSTIHGTALSDIPVKVPNLVILNLIKCGRISDNILETLAFKMPNLYVFDYFGERVGGGLNDVCHYDSSSVLVKVPICSCSL</sequence>
<name>A0AA85KBU1_TRIRE</name>
<dbReference type="Pfam" id="PF12937">
    <property type="entry name" value="F-box-like"/>
    <property type="match status" value="1"/>
</dbReference>
<feature type="domain" description="F-box" evidence="2">
    <location>
        <begin position="53"/>
        <end position="89"/>
    </location>
</feature>
<dbReference type="WBParaSite" id="TREG1_86260.1">
    <property type="protein sequence ID" value="TREG1_86260.1"/>
    <property type="gene ID" value="TREG1_86260"/>
</dbReference>
<evidence type="ECO:0000313" key="4">
    <source>
        <dbReference type="WBParaSite" id="TREG1_86260.1"/>
    </source>
</evidence>
<protein>
    <recommendedName>
        <fullName evidence="2">F-box domain-containing protein</fullName>
    </recommendedName>
</protein>
<dbReference type="AlphaFoldDB" id="A0AA85KBU1"/>
<dbReference type="GO" id="GO:0019005">
    <property type="term" value="C:SCF ubiquitin ligase complex"/>
    <property type="evidence" value="ECO:0007669"/>
    <property type="project" value="TreeGrafter"/>
</dbReference>
<dbReference type="InterPro" id="IPR032675">
    <property type="entry name" value="LRR_dom_sf"/>
</dbReference>
<accession>A0AA85KBU1</accession>
<dbReference type="PANTHER" id="PTHR13318:SF190">
    <property type="entry name" value="PARTNER OF PAIRED, ISOFORM B"/>
    <property type="match status" value="1"/>
</dbReference>
<reference evidence="4" key="2">
    <citation type="submission" date="2023-11" db="UniProtKB">
        <authorList>
            <consortium name="WormBaseParasite"/>
        </authorList>
    </citation>
    <scope>IDENTIFICATION</scope>
</reference>
<dbReference type="SUPFAM" id="SSF52047">
    <property type="entry name" value="RNI-like"/>
    <property type="match status" value="1"/>
</dbReference>
<dbReference type="SMART" id="SM00367">
    <property type="entry name" value="LRR_CC"/>
    <property type="match status" value="7"/>
</dbReference>
<dbReference type="InterPro" id="IPR036047">
    <property type="entry name" value="F-box-like_dom_sf"/>
</dbReference>
<dbReference type="GO" id="GO:0031146">
    <property type="term" value="P:SCF-dependent proteasomal ubiquitin-dependent protein catabolic process"/>
    <property type="evidence" value="ECO:0007669"/>
    <property type="project" value="TreeGrafter"/>
</dbReference>
<reference evidence="3" key="1">
    <citation type="submission" date="2022-06" db="EMBL/GenBank/DDBJ databases">
        <authorList>
            <person name="Berger JAMES D."/>
            <person name="Berger JAMES D."/>
        </authorList>
    </citation>
    <scope>NUCLEOTIDE SEQUENCE [LARGE SCALE GENOMIC DNA]</scope>
</reference>
<proteinExistence type="predicted"/>
<evidence type="ECO:0000259" key="2">
    <source>
        <dbReference type="PROSITE" id="PS50181"/>
    </source>
</evidence>
<dbReference type="PANTHER" id="PTHR13318">
    <property type="entry name" value="PARTNER OF PAIRED, ISOFORM B-RELATED"/>
    <property type="match status" value="1"/>
</dbReference>
<evidence type="ECO:0000313" key="3">
    <source>
        <dbReference type="Proteomes" id="UP000050795"/>
    </source>
</evidence>
<dbReference type="Gene3D" id="3.80.10.10">
    <property type="entry name" value="Ribonuclease Inhibitor"/>
    <property type="match status" value="2"/>
</dbReference>
<evidence type="ECO:0000256" key="1">
    <source>
        <dbReference type="ARBA" id="ARBA00022786"/>
    </source>
</evidence>
<organism evidence="3 4">
    <name type="scientific">Trichobilharzia regenti</name>
    <name type="common">Nasal bird schistosome</name>
    <dbReference type="NCBI Taxonomy" id="157069"/>
    <lineage>
        <taxon>Eukaryota</taxon>
        <taxon>Metazoa</taxon>
        <taxon>Spiralia</taxon>
        <taxon>Lophotrochozoa</taxon>
        <taxon>Platyhelminthes</taxon>
        <taxon>Trematoda</taxon>
        <taxon>Digenea</taxon>
        <taxon>Strigeidida</taxon>
        <taxon>Schistosomatoidea</taxon>
        <taxon>Schistosomatidae</taxon>
        <taxon>Trichobilharzia</taxon>
    </lineage>
</organism>
<dbReference type="Proteomes" id="UP000050795">
    <property type="component" value="Unassembled WGS sequence"/>
</dbReference>
<dbReference type="PROSITE" id="PS50181">
    <property type="entry name" value="FBOX"/>
    <property type="match status" value="1"/>
</dbReference>
<dbReference type="SUPFAM" id="SSF81383">
    <property type="entry name" value="F-box domain"/>
    <property type="match status" value="1"/>
</dbReference>
<dbReference type="InterPro" id="IPR006553">
    <property type="entry name" value="Leu-rich_rpt_Cys-con_subtyp"/>
</dbReference>
<dbReference type="InterPro" id="IPR001810">
    <property type="entry name" value="F-box_dom"/>
</dbReference>
<keyword evidence="1" id="KW-0833">Ubl conjugation pathway</keyword>
<keyword evidence="3" id="KW-1185">Reference proteome</keyword>